<reference evidence="3" key="1">
    <citation type="journal article" date="2019" name="Sci. Rep.">
        <title>Draft genome of Tanacetum cinerariifolium, the natural source of mosquito coil.</title>
        <authorList>
            <person name="Yamashiro T."/>
            <person name="Shiraishi A."/>
            <person name="Satake H."/>
            <person name="Nakayama K."/>
        </authorList>
    </citation>
    <scope>NUCLEOTIDE SEQUENCE</scope>
</reference>
<dbReference type="Pfam" id="PF03732">
    <property type="entry name" value="Retrotrans_gag"/>
    <property type="match status" value="1"/>
</dbReference>
<evidence type="ECO:0000313" key="3">
    <source>
        <dbReference type="EMBL" id="GEU48217.1"/>
    </source>
</evidence>
<evidence type="ECO:0000256" key="1">
    <source>
        <dbReference type="SAM" id="Coils"/>
    </source>
</evidence>
<organism evidence="3">
    <name type="scientific">Tanacetum cinerariifolium</name>
    <name type="common">Dalmatian daisy</name>
    <name type="synonym">Chrysanthemum cinerariifolium</name>
    <dbReference type="NCBI Taxonomy" id="118510"/>
    <lineage>
        <taxon>Eukaryota</taxon>
        <taxon>Viridiplantae</taxon>
        <taxon>Streptophyta</taxon>
        <taxon>Embryophyta</taxon>
        <taxon>Tracheophyta</taxon>
        <taxon>Spermatophyta</taxon>
        <taxon>Magnoliopsida</taxon>
        <taxon>eudicotyledons</taxon>
        <taxon>Gunneridae</taxon>
        <taxon>Pentapetalae</taxon>
        <taxon>asterids</taxon>
        <taxon>campanulids</taxon>
        <taxon>Asterales</taxon>
        <taxon>Asteraceae</taxon>
        <taxon>Asteroideae</taxon>
        <taxon>Anthemideae</taxon>
        <taxon>Anthemidinae</taxon>
        <taxon>Tanacetum</taxon>
    </lineage>
</organism>
<feature type="domain" description="Retrotransposon gag" evidence="2">
    <location>
        <begin position="101"/>
        <end position="160"/>
    </location>
</feature>
<protein>
    <recommendedName>
        <fullName evidence="2">Retrotransposon gag domain-containing protein</fullName>
    </recommendedName>
</protein>
<dbReference type="AlphaFoldDB" id="A0A6L2KHL2"/>
<accession>A0A6L2KHL2</accession>
<keyword evidence="1" id="KW-0175">Coiled coil</keyword>
<dbReference type="EMBL" id="BKCJ010002387">
    <property type="protein sequence ID" value="GEU48217.1"/>
    <property type="molecule type" value="Genomic_DNA"/>
</dbReference>
<sequence length="161" mass="18863">MPTTRQGLSFAPIERLIAQRIADAIAAYEANLKNQNRTQNEASDNVSRVEYITQGCFYKEFLNFQPRNINETEGSVSLIRWFKKMESVFYVCNCAASCQVKYATCTLLDGAMTWWNSYVKIIRLGAAYETTWEELKKMMIEDYYPRNKLQRMETELWNFSV</sequence>
<gene>
    <name evidence="3" type="ORF">Tci_020195</name>
</gene>
<comment type="caution">
    <text evidence="3">The sequence shown here is derived from an EMBL/GenBank/DDBJ whole genome shotgun (WGS) entry which is preliminary data.</text>
</comment>
<dbReference type="InterPro" id="IPR005162">
    <property type="entry name" value="Retrotrans_gag_dom"/>
</dbReference>
<proteinExistence type="predicted"/>
<name>A0A6L2KHL2_TANCI</name>
<feature type="coiled-coil region" evidence="1">
    <location>
        <begin position="18"/>
        <end position="45"/>
    </location>
</feature>
<evidence type="ECO:0000259" key="2">
    <source>
        <dbReference type="Pfam" id="PF03732"/>
    </source>
</evidence>